<keyword evidence="1" id="KW-0175">Coiled coil</keyword>
<protein>
    <submittedName>
        <fullName evidence="3">Uncharacterized protein</fullName>
    </submittedName>
</protein>
<proteinExistence type="predicted"/>
<evidence type="ECO:0000256" key="2">
    <source>
        <dbReference type="SAM" id="MobiDB-lite"/>
    </source>
</evidence>
<dbReference type="Proteomes" id="UP000077202">
    <property type="component" value="Unassembled WGS sequence"/>
</dbReference>
<evidence type="ECO:0000313" key="4">
    <source>
        <dbReference type="Proteomes" id="UP000077202"/>
    </source>
</evidence>
<sequence length="386" mass="43408">MVPLKLPQIGLRTFQHELIAVRLDFLLWGFNWVCPDKIREWLRDKDQPTHGFRPHPERWEVSDWEQVLGRCAGEEGHLLFECESVNVSKEEEASFGALFKHNKSSKNGYKTRDYKDCLWKNVAVAFIQLLQPHRTTYITSWRVGRDARLHATTSTEDGGRTARSTSAAEAEVGRRGGAEPATRCCSSQSKADLPGAGSPTALDILAGSGATAAAAEATQPNSRESSGNFVATEIFNSEDDDDESSSKEQEEELCGELRSQHAEAELQLVEVEGDHRRATDRTREELAERVNRCLRGYTHWEVAAQERITLRGLEIRAAELMSGDSRSRRRVAKRLDAFLSRSRDAIANLEAEVTAVLRRLGLRSRADDWSGRELVRGSPSRRRHSR</sequence>
<keyword evidence="4" id="KW-1185">Reference proteome</keyword>
<dbReference type="AlphaFoldDB" id="A0A176VKW6"/>
<organism evidence="3 4">
    <name type="scientific">Marchantia polymorpha subsp. ruderalis</name>
    <dbReference type="NCBI Taxonomy" id="1480154"/>
    <lineage>
        <taxon>Eukaryota</taxon>
        <taxon>Viridiplantae</taxon>
        <taxon>Streptophyta</taxon>
        <taxon>Embryophyta</taxon>
        <taxon>Marchantiophyta</taxon>
        <taxon>Marchantiopsida</taxon>
        <taxon>Marchantiidae</taxon>
        <taxon>Marchantiales</taxon>
        <taxon>Marchantiaceae</taxon>
        <taxon>Marchantia</taxon>
    </lineage>
</organism>
<feature type="compositionally biased region" description="Polar residues" evidence="2">
    <location>
        <begin position="151"/>
        <end position="166"/>
    </location>
</feature>
<comment type="caution">
    <text evidence="3">The sequence shown here is derived from an EMBL/GenBank/DDBJ whole genome shotgun (WGS) entry which is preliminary data.</text>
</comment>
<feature type="region of interest" description="Disordered" evidence="2">
    <location>
        <begin position="151"/>
        <end position="198"/>
    </location>
</feature>
<gene>
    <name evidence="3" type="ORF">AXG93_939s1160</name>
</gene>
<name>A0A176VKW6_MARPO</name>
<evidence type="ECO:0000313" key="3">
    <source>
        <dbReference type="EMBL" id="OAE21609.1"/>
    </source>
</evidence>
<feature type="coiled-coil region" evidence="1">
    <location>
        <begin position="247"/>
        <end position="281"/>
    </location>
</feature>
<dbReference type="EMBL" id="LVLJ01003379">
    <property type="protein sequence ID" value="OAE21609.1"/>
    <property type="molecule type" value="Genomic_DNA"/>
</dbReference>
<reference evidence="3" key="1">
    <citation type="submission" date="2016-03" db="EMBL/GenBank/DDBJ databases">
        <title>Mechanisms controlling the formation of the plant cell surface in tip-growing cells are functionally conserved among land plants.</title>
        <authorList>
            <person name="Honkanen S."/>
            <person name="Jones V.A."/>
            <person name="Morieri G."/>
            <person name="Champion C."/>
            <person name="Hetherington A.J."/>
            <person name="Kelly S."/>
            <person name="Saint-Marcoux D."/>
            <person name="Proust H."/>
            <person name="Prescott H."/>
            <person name="Dolan L."/>
        </authorList>
    </citation>
    <scope>NUCLEOTIDE SEQUENCE [LARGE SCALE GENOMIC DNA]</scope>
    <source>
        <tissue evidence="3">Whole gametophyte</tissue>
    </source>
</reference>
<accession>A0A176VKW6</accession>
<evidence type="ECO:0000256" key="1">
    <source>
        <dbReference type="SAM" id="Coils"/>
    </source>
</evidence>